<organism evidence="9 10">
    <name type="scientific">Clostridium liquoris</name>
    <dbReference type="NCBI Taxonomy" id="1289519"/>
    <lineage>
        <taxon>Bacteria</taxon>
        <taxon>Bacillati</taxon>
        <taxon>Bacillota</taxon>
        <taxon>Clostridia</taxon>
        <taxon>Eubacteriales</taxon>
        <taxon>Clostridiaceae</taxon>
        <taxon>Clostridium</taxon>
    </lineage>
</organism>
<keyword evidence="5 7" id="KW-0472">Membrane</keyword>
<dbReference type="GO" id="GO:0005886">
    <property type="term" value="C:plasma membrane"/>
    <property type="evidence" value="ECO:0007669"/>
    <property type="project" value="UniProtKB-SubCell"/>
</dbReference>
<proteinExistence type="inferred from homology"/>
<dbReference type="Proteomes" id="UP000239706">
    <property type="component" value="Unassembled WGS sequence"/>
</dbReference>
<dbReference type="AlphaFoldDB" id="A0A2T0B2M3"/>
<feature type="transmembrane region" description="Helical" evidence="7">
    <location>
        <begin position="140"/>
        <end position="158"/>
    </location>
</feature>
<evidence type="ECO:0000256" key="5">
    <source>
        <dbReference type="ARBA" id="ARBA00023136"/>
    </source>
</evidence>
<reference evidence="9 10" key="1">
    <citation type="submission" date="2018-03" db="EMBL/GenBank/DDBJ databases">
        <title>Genome sequence of Clostridium liquoris DSM 100320.</title>
        <authorList>
            <person name="Poehlein A."/>
            <person name="Daniel R."/>
        </authorList>
    </citation>
    <scope>NUCLEOTIDE SEQUENCE [LARGE SCALE GENOMIC DNA]</scope>
    <source>
        <strain evidence="9 10">DSM 100320</strain>
    </source>
</reference>
<evidence type="ECO:0000256" key="1">
    <source>
        <dbReference type="ARBA" id="ARBA00004651"/>
    </source>
</evidence>
<evidence type="ECO:0000256" key="4">
    <source>
        <dbReference type="ARBA" id="ARBA00022989"/>
    </source>
</evidence>
<gene>
    <name evidence="9" type="primary">yjjP</name>
    <name evidence="9" type="ORF">CLLI_19030</name>
</gene>
<evidence type="ECO:0000313" key="10">
    <source>
        <dbReference type="Proteomes" id="UP000239706"/>
    </source>
</evidence>
<accession>A0A2T0B2M3</accession>
<evidence type="ECO:0000256" key="3">
    <source>
        <dbReference type="ARBA" id="ARBA00022692"/>
    </source>
</evidence>
<keyword evidence="2" id="KW-1003">Cell membrane</keyword>
<dbReference type="RefSeq" id="WP_106063983.1">
    <property type="nucleotide sequence ID" value="NZ_PVXO01000051.1"/>
</dbReference>
<evidence type="ECO:0000256" key="7">
    <source>
        <dbReference type="SAM" id="Phobius"/>
    </source>
</evidence>
<keyword evidence="3 7" id="KW-0812">Transmembrane</keyword>
<feature type="transmembrane region" description="Helical" evidence="7">
    <location>
        <begin position="165"/>
        <end position="188"/>
    </location>
</feature>
<comment type="similarity">
    <text evidence="6">Belongs to the ThrE exporter (TC 2.A.79) family.</text>
</comment>
<evidence type="ECO:0000256" key="2">
    <source>
        <dbReference type="ARBA" id="ARBA00022475"/>
    </source>
</evidence>
<feature type="transmembrane region" description="Helical" evidence="7">
    <location>
        <begin position="232"/>
        <end position="251"/>
    </location>
</feature>
<name>A0A2T0B2M3_9CLOT</name>
<evidence type="ECO:0000256" key="6">
    <source>
        <dbReference type="ARBA" id="ARBA00034125"/>
    </source>
</evidence>
<dbReference type="OrthoDB" id="9813917at2"/>
<dbReference type="EMBL" id="PVXO01000051">
    <property type="protein sequence ID" value="PRR78139.1"/>
    <property type="molecule type" value="Genomic_DNA"/>
</dbReference>
<comment type="caution">
    <text evidence="9">The sequence shown here is derived from an EMBL/GenBank/DDBJ whole genome shotgun (WGS) entry which is preliminary data.</text>
</comment>
<dbReference type="Pfam" id="PF06738">
    <property type="entry name" value="ThrE"/>
    <property type="match status" value="1"/>
</dbReference>
<keyword evidence="4 7" id="KW-1133">Transmembrane helix</keyword>
<feature type="transmembrane region" description="Helical" evidence="7">
    <location>
        <begin position="117"/>
        <end position="134"/>
    </location>
</feature>
<dbReference type="GO" id="GO:0015744">
    <property type="term" value="P:succinate transport"/>
    <property type="evidence" value="ECO:0007669"/>
    <property type="project" value="TreeGrafter"/>
</dbReference>
<comment type="subcellular location">
    <subcellularLocation>
        <location evidence="1">Cell membrane</location>
        <topology evidence="1">Multi-pass membrane protein</topology>
    </subcellularLocation>
</comment>
<sequence length="257" mass="27437">MDTSRILYIAAFAGEIMLQSGGETYRVEETISRICASYGVKDADSFVTPTGIIISVTDVKGTTISKVIRVKHRTVDLDKISEVNDLSRRICAENLSLDFVEKALDDILNNTKYSNRTLIFASSIAAGFFTLLFGGNYKDFFVSLFIGAVIEVLSIALSRIETNAFFINAIGGATASFIALLSTSLGIGNNTDKIVIGSLMLLVPGLAITNAIRDSIAGDLVAGTSRTAEAFLTAIAIAVGSGIVFTLWIKYFGGAFI</sequence>
<protein>
    <submittedName>
        <fullName evidence="9">Inner membrane protein YjjP</fullName>
    </submittedName>
</protein>
<dbReference type="PANTHER" id="PTHR34390">
    <property type="entry name" value="UPF0442 PROTEIN YJJB-RELATED"/>
    <property type="match status" value="1"/>
</dbReference>
<dbReference type="GO" id="GO:0022857">
    <property type="term" value="F:transmembrane transporter activity"/>
    <property type="evidence" value="ECO:0007669"/>
    <property type="project" value="InterPro"/>
</dbReference>
<evidence type="ECO:0000313" key="9">
    <source>
        <dbReference type="EMBL" id="PRR78139.1"/>
    </source>
</evidence>
<dbReference type="InterPro" id="IPR010619">
    <property type="entry name" value="ThrE-like_N"/>
</dbReference>
<evidence type="ECO:0000259" key="8">
    <source>
        <dbReference type="Pfam" id="PF06738"/>
    </source>
</evidence>
<keyword evidence="10" id="KW-1185">Reference proteome</keyword>
<feature type="domain" description="Threonine/serine exporter-like N-terminal" evidence="8">
    <location>
        <begin position="9"/>
        <end position="247"/>
    </location>
</feature>
<dbReference type="PANTHER" id="PTHR34390:SF2">
    <property type="entry name" value="SUCCINATE TRANSPORTER SUBUNIT YJJP-RELATED"/>
    <property type="match status" value="1"/>
</dbReference>
<dbReference type="InterPro" id="IPR050539">
    <property type="entry name" value="ThrE_Dicarb/AminoAcid_Exp"/>
</dbReference>